<feature type="domain" description="Nitroreductase" evidence="4">
    <location>
        <begin position="21"/>
        <end position="188"/>
    </location>
</feature>
<keyword evidence="1" id="KW-0285">Flavoprotein</keyword>
<organism evidence="5 6">
    <name type="scientific">Mycobacterium colombiense CECT 3035</name>
    <dbReference type="NCBI Taxonomy" id="1041522"/>
    <lineage>
        <taxon>Bacteria</taxon>
        <taxon>Bacillati</taxon>
        <taxon>Actinomycetota</taxon>
        <taxon>Actinomycetes</taxon>
        <taxon>Mycobacteriales</taxon>
        <taxon>Mycobacteriaceae</taxon>
        <taxon>Mycobacterium</taxon>
        <taxon>Mycobacterium avium complex (MAC)</taxon>
    </lineage>
</organism>
<sequence>MSGQPVPQTPADLWEVMRTASSVRRYRDEPVSDEAVETCLRAASWAPSGGNQQPWKFVLLRSGCLREVVTAAAHQTWDVMAEFYGFSMPENEADDPKSRVLRAMAEHMSVGGAAPVLVLFCVQPQRGTTELQQGGSIFPAVQNFLLAARAQGLGAAITLWHGSCEDQLRSMVGIPDDWKIATLLTVGWPKGGHHPVRRKSLDQVAAIDRWDQPWMSDAIR</sequence>
<evidence type="ECO:0000313" key="6">
    <source>
        <dbReference type="Proteomes" id="UP000006455"/>
    </source>
</evidence>
<evidence type="ECO:0000256" key="2">
    <source>
        <dbReference type="ARBA" id="ARBA00022643"/>
    </source>
</evidence>
<dbReference type="Pfam" id="PF00881">
    <property type="entry name" value="Nitroreductase"/>
    <property type="match status" value="1"/>
</dbReference>
<protein>
    <submittedName>
        <fullName evidence="5">Nitroreductase</fullName>
    </submittedName>
</protein>
<dbReference type="GO" id="GO:0016491">
    <property type="term" value="F:oxidoreductase activity"/>
    <property type="evidence" value="ECO:0007669"/>
    <property type="project" value="UniProtKB-KW"/>
</dbReference>
<dbReference type="Gene3D" id="3.40.109.10">
    <property type="entry name" value="NADH Oxidase"/>
    <property type="match status" value="1"/>
</dbReference>
<dbReference type="PANTHER" id="PTHR23026">
    <property type="entry name" value="NADPH NITROREDUCTASE"/>
    <property type="match status" value="1"/>
</dbReference>
<accession>J5EJZ0</accession>
<proteinExistence type="predicted"/>
<dbReference type="InterPro" id="IPR050627">
    <property type="entry name" value="Nitroreductase/BluB"/>
</dbReference>
<comment type="caution">
    <text evidence="5">The sequence shown here is derived from an EMBL/GenBank/DDBJ whole genome shotgun (WGS) entry which is preliminary data.</text>
</comment>
<dbReference type="PANTHER" id="PTHR23026:SF90">
    <property type="entry name" value="IODOTYROSINE DEIODINASE 1"/>
    <property type="match status" value="1"/>
</dbReference>
<keyword evidence="3" id="KW-0560">Oxidoreductase</keyword>
<dbReference type="InterPro" id="IPR029479">
    <property type="entry name" value="Nitroreductase"/>
</dbReference>
<evidence type="ECO:0000313" key="5">
    <source>
        <dbReference type="EMBL" id="EJO89624.1"/>
    </source>
</evidence>
<evidence type="ECO:0000256" key="1">
    <source>
        <dbReference type="ARBA" id="ARBA00022630"/>
    </source>
</evidence>
<dbReference type="CDD" id="cd02062">
    <property type="entry name" value="Nitro_FMN_reductase"/>
    <property type="match status" value="1"/>
</dbReference>
<gene>
    <name evidence="5" type="ORF">MCOL_V205525</name>
</gene>
<dbReference type="SUPFAM" id="SSF55469">
    <property type="entry name" value="FMN-dependent nitroreductase-like"/>
    <property type="match status" value="1"/>
</dbReference>
<reference evidence="5 6" key="1">
    <citation type="journal article" date="2011" name="J. Bacteriol.">
        <title>Genome sequence of the Mycobacterium colombiense type strain, CECT 3035.</title>
        <authorList>
            <person name="Gonzalez-Perez M."/>
            <person name="Murcia M.I."/>
            <person name="Landsman D."/>
            <person name="Jordan I.K."/>
            <person name="Marino-Ramirez L."/>
        </authorList>
    </citation>
    <scope>NUCLEOTIDE SEQUENCE [LARGE SCALE GENOMIC DNA]</scope>
    <source>
        <strain evidence="5 6">CECT 3035</strain>
    </source>
</reference>
<dbReference type="EMBL" id="AFVW02000002">
    <property type="protein sequence ID" value="EJO89624.1"/>
    <property type="molecule type" value="Genomic_DNA"/>
</dbReference>
<evidence type="ECO:0000259" key="4">
    <source>
        <dbReference type="Pfam" id="PF00881"/>
    </source>
</evidence>
<name>J5EJZ0_9MYCO</name>
<dbReference type="eggNOG" id="COG0778">
    <property type="taxonomic scope" value="Bacteria"/>
</dbReference>
<evidence type="ECO:0000256" key="3">
    <source>
        <dbReference type="ARBA" id="ARBA00023002"/>
    </source>
</evidence>
<keyword evidence="2" id="KW-0288">FMN</keyword>
<dbReference type="AlphaFoldDB" id="J5EJZ0"/>
<dbReference type="Proteomes" id="UP000006455">
    <property type="component" value="Unassembled WGS sequence"/>
</dbReference>
<dbReference type="InterPro" id="IPR000415">
    <property type="entry name" value="Nitroreductase-like"/>
</dbReference>
<dbReference type="STRING" id="1041522.GCA_002105755_01976"/>